<sequence>MSKSALTWTSKAFHLTALSTALVLAGCGGGGSSVDSIVPAPDLGVVPTPSDNQAESESSNNNYALYMTSSVPALMLNRGTTVKVSVRAVDGKTYGVVADKEVKFSITDPTLTGVFNQNAGVVKTDKQGVATITLEVVNTLTPEQKQHLKDKGLTITASLGNGQATLNLKGTDKKVTAEKNSVYDLYITTSKPRLKTGTDTMTVTVNVRNKDGGIESGVPVNFSIIDPVKYGITLAGKSSQITDEKGQVQIQLEQSSTTSLSRLNHETKLVITVDDTKNAVETMSLPLQVVGTRILGISSNLNMISNQDRVNITGRLIDGSDRSIANIEVALMNANKQIASVKTDSNGQFTFSGISSTQLIKEDDGYIFDIVVNPNPKKDELQTFNAAIKLAAVVDKGISISRVSDIVVDKIEEIEVLVPDASNGDKVTLTTTKGRFTNDNGSQNGSSSQTATISNGKAVFKIRSIAPGVFNLTATYKNKKQSKNLRFVSVKPDKLLLQAKNIQMTTNSSTEVKVRVLDAKGGAVKNAIVNFSVVEDSSGGHIDQAIVKTDENGIGVIAYTSGNNPTANGGVRIQAKVNAVELPDGKVNTVSVGPAEVKLTVQTTASSIAVGLSDKISDDESKVYYFRNGSAFVTNNSGQPAANQLITISLKPKTYIKGKFKVVIKNKEKLWEQESQECANEDRNFNSILDMGEDNNNNGQLDPGYKASILSKNLVSTSNNGVYNLITDENGRADFQIRYLKEYADWFTMDMTAATLVDGSESSQLRGVYFPILSDDQDISLVKRPNLRSPFGIHPTCK</sequence>
<keyword evidence="1" id="KW-0732">Signal</keyword>
<evidence type="ECO:0000313" key="2">
    <source>
        <dbReference type="EMBL" id="OOS19491.1"/>
    </source>
</evidence>
<dbReference type="InterPro" id="IPR008964">
    <property type="entry name" value="Invasin/intimin_cell_adhesion"/>
</dbReference>
<dbReference type="InterPro" id="IPR013783">
    <property type="entry name" value="Ig-like_fold"/>
</dbReference>
<dbReference type="Proteomes" id="UP000191094">
    <property type="component" value="Unassembled WGS sequence"/>
</dbReference>
<proteinExistence type="predicted"/>
<dbReference type="OrthoDB" id="6662267at2"/>
<dbReference type="RefSeq" id="WP_078308327.1">
    <property type="nucleotide sequence ID" value="NZ_CP147511.1"/>
</dbReference>
<organism evidence="2 3">
    <name type="scientific">Lwoffella lincolnii</name>
    <dbReference type="NCBI Taxonomy" id="90241"/>
    <lineage>
        <taxon>Bacteria</taxon>
        <taxon>Pseudomonadati</taxon>
        <taxon>Pseudomonadota</taxon>
        <taxon>Gammaproteobacteria</taxon>
        <taxon>Moraxellales</taxon>
        <taxon>Moraxellaceae</taxon>
        <taxon>Lwoffella</taxon>
    </lineage>
</organism>
<evidence type="ECO:0000313" key="3">
    <source>
        <dbReference type="Proteomes" id="UP000191094"/>
    </source>
</evidence>
<feature type="chain" id="PRO_5013001300" description="Big-1 domain-containing protein" evidence="1">
    <location>
        <begin position="26"/>
        <end position="798"/>
    </location>
</feature>
<dbReference type="AlphaFoldDB" id="A0A1T0CBJ7"/>
<accession>A0A1T0CBJ7</accession>
<dbReference type="Gene3D" id="2.60.40.10">
    <property type="entry name" value="Immunoglobulins"/>
    <property type="match status" value="3"/>
</dbReference>
<feature type="signal peptide" evidence="1">
    <location>
        <begin position="1"/>
        <end position="25"/>
    </location>
</feature>
<reference evidence="2 3" key="1">
    <citation type="submission" date="2017-02" db="EMBL/GenBank/DDBJ databases">
        <title>Draft genome sequence of Moraxella lincolnii CCUG 9405T type strain.</title>
        <authorList>
            <person name="Salva-Serra F."/>
            <person name="Engstrom-Jakobsson H."/>
            <person name="Thorell K."/>
            <person name="Jaen-Luchoro D."/>
            <person name="Gonzales-Siles L."/>
            <person name="Karlsson R."/>
            <person name="Yazdan S."/>
            <person name="Boulund F."/>
            <person name="Johnning A."/>
            <person name="Engstrand L."/>
            <person name="Kristiansson E."/>
            <person name="Moore E."/>
        </authorList>
    </citation>
    <scope>NUCLEOTIDE SEQUENCE [LARGE SCALE GENOMIC DNA]</scope>
    <source>
        <strain evidence="2 3">CCUG 9405</strain>
    </source>
</reference>
<dbReference type="PROSITE" id="PS51257">
    <property type="entry name" value="PROKAR_LIPOPROTEIN"/>
    <property type="match status" value="1"/>
</dbReference>
<evidence type="ECO:0008006" key="4">
    <source>
        <dbReference type="Google" id="ProtNLM"/>
    </source>
</evidence>
<name>A0A1T0CBJ7_9GAMM</name>
<dbReference type="EMBL" id="MUYT01000016">
    <property type="protein sequence ID" value="OOS19491.1"/>
    <property type="molecule type" value="Genomic_DNA"/>
</dbReference>
<gene>
    <name evidence="2" type="ORF">B0682_08770</name>
</gene>
<dbReference type="SUPFAM" id="SSF49373">
    <property type="entry name" value="Invasin/intimin cell-adhesion fragments"/>
    <property type="match status" value="1"/>
</dbReference>
<protein>
    <recommendedName>
        <fullName evidence="4">Big-1 domain-containing protein</fullName>
    </recommendedName>
</protein>
<evidence type="ECO:0000256" key="1">
    <source>
        <dbReference type="SAM" id="SignalP"/>
    </source>
</evidence>
<dbReference type="STRING" id="90241.B0682_08770"/>
<dbReference type="SUPFAM" id="SSF49478">
    <property type="entry name" value="Cna protein B-type domain"/>
    <property type="match status" value="1"/>
</dbReference>
<comment type="caution">
    <text evidence="2">The sequence shown here is derived from an EMBL/GenBank/DDBJ whole genome shotgun (WGS) entry which is preliminary data.</text>
</comment>
<keyword evidence="3" id="KW-1185">Reference proteome</keyword>